<evidence type="ECO:0000256" key="1">
    <source>
        <dbReference type="ARBA" id="ARBA00004651"/>
    </source>
</evidence>
<organism evidence="9 10">
    <name type="scientific">Paeniglutamicibacter antarcticus</name>
    <dbReference type="NCBI Taxonomy" id="494023"/>
    <lineage>
        <taxon>Bacteria</taxon>
        <taxon>Bacillati</taxon>
        <taxon>Actinomycetota</taxon>
        <taxon>Actinomycetes</taxon>
        <taxon>Micrococcales</taxon>
        <taxon>Micrococcaceae</taxon>
        <taxon>Paeniglutamicibacter</taxon>
    </lineage>
</organism>
<feature type="transmembrane region" description="Helical" evidence="7">
    <location>
        <begin position="241"/>
        <end position="268"/>
    </location>
</feature>
<evidence type="ECO:0000256" key="2">
    <source>
        <dbReference type="ARBA" id="ARBA00010792"/>
    </source>
</evidence>
<dbReference type="InterPro" id="IPR032818">
    <property type="entry name" value="DedA-like"/>
</dbReference>
<evidence type="ECO:0000256" key="6">
    <source>
        <dbReference type="ARBA" id="ARBA00023136"/>
    </source>
</evidence>
<feature type="transmembrane region" description="Helical" evidence="7">
    <location>
        <begin position="397"/>
        <end position="418"/>
    </location>
</feature>
<dbReference type="SUPFAM" id="SSF48317">
    <property type="entry name" value="Acid phosphatase/Vanadium-dependent haloperoxidase"/>
    <property type="match status" value="1"/>
</dbReference>
<sequence length="455" mass="48174">MSAFLDSIVSLPAPLVYVIVGALAFGEAAAFVGLVLPGETALFLGGVIASQGKVDLGIMLVIAVVAAIAGDSVGYEIGRRFGPSLKRSRAGRFVGAEKWAKGEQFLAKRGGTAVLLGRWVGLLRALVPAIAGMSRMPYKTFLLYNTIGGTLWAVTVVLVGFFAGQSYKTIEQYLGKASLILTLILVGALLIALVARFALRNPERTKQWVARLIASAPMAAIKTRAAASETPYGATARKTRWFPLVAGAQVRGVLAVAIIALVGSYNWISNTAVTGKVLGNIDSTVEAWFRSHQDDEFTVLMEIINIAGHPALVVSVLVGCVFLTRTGPVVQPWWFTVYLSVVLLLATVTGVWVAHLAGQAMAVDSAIGQPLVSTALLTGAAWLVLRRYSAKWRRAVLTLTGLVAITPLIALSHVYLGQQSPSDAVFGWLAGTLFAAAACASWPSTKLPVFADIND</sequence>
<evidence type="ECO:0000259" key="8">
    <source>
        <dbReference type="Pfam" id="PF09335"/>
    </source>
</evidence>
<dbReference type="EMBL" id="BAABLK010000009">
    <property type="protein sequence ID" value="GAA5226067.1"/>
    <property type="molecule type" value="Genomic_DNA"/>
</dbReference>
<feature type="transmembrane region" description="Helical" evidence="7">
    <location>
        <begin position="12"/>
        <end position="36"/>
    </location>
</feature>
<feature type="transmembrane region" description="Helical" evidence="7">
    <location>
        <begin position="366"/>
        <end position="385"/>
    </location>
</feature>
<feature type="transmembrane region" description="Helical" evidence="7">
    <location>
        <begin position="424"/>
        <end position="442"/>
    </location>
</feature>
<evidence type="ECO:0000256" key="5">
    <source>
        <dbReference type="ARBA" id="ARBA00022989"/>
    </source>
</evidence>
<feature type="transmembrane region" description="Helical" evidence="7">
    <location>
        <begin position="56"/>
        <end position="77"/>
    </location>
</feature>
<evidence type="ECO:0000256" key="7">
    <source>
        <dbReference type="SAM" id="Phobius"/>
    </source>
</evidence>
<evidence type="ECO:0000313" key="9">
    <source>
        <dbReference type="EMBL" id="GAA5226067.1"/>
    </source>
</evidence>
<feature type="transmembrane region" description="Helical" evidence="7">
    <location>
        <begin position="142"/>
        <end position="165"/>
    </location>
</feature>
<comment type="caution">
    <text evidence="9">The sequence shown here is derived from an EMBL/GenBank/DDBJ whole genome shotgun (WGS) entry which is preliminary data.</text>
</comment>
<keyword evidence="5 7" id="KW-1133">Transmembrane helix</keyword>
<dbReference type="PANTHER" id="PTHR30353">
    <property type="entry name" value="INNER MEMBRANE PROTEIN DEDA-RELATED"/>
    <property type="match status" value="1"/>
</dbReference>
<accession>A0ABP9THL5</accession>
<keyword evidence="6 7" id="KW-0472">Membrane</keyword>
<keyword evidence="10" id="KW-1185">Reference proteome</keyword>
<proteinExistence type="inferred from homology"/>
<feature type="transmembrane region" description="Helical" evidence="7">
    <location>
        <begin position="303"/>
        <end position="323"/>
    </location>
</feature>
<feature type="domain" description="VTT" evidence="8">
    <location>
        <begin position="36"/>
        <end position="160"/>
    </location>
</feature>
<reference evidence="10" key="1">
    <citation type="journal article" date="2019" name="Int. J. Syst. Evol. Microbiol.">
        <title>The Global Catalogue of Microorganisms (GCM) 10K type strain sequencing project: providing services to taxonomists for standard genome sequencing and annotation.</title>
        <authorList>
            <consortium name="The Broad Institute Genomics Platform"/>
            <consortium name="The Broad Institute Genome Sequencing Center for Infectious Disease"/>
            <person name="Wu L."/>
            <person name="Ma J."/>
        </authorList>
    </citation>
    <scope>NUCLEOTIDE SEQUENCE [LARGE SCALE GENOMIC DNA]</scope>
    <source>
        <strain evidence="10">JCM 18952</strain>
    </source>
</reference>
<protein>
    <recommendedName>
        <fullName evidence="8">VTT domain-containing protein</fullName>
    </recommendedName>
</protein>
<gene>
    <name evidence="9" type="ORF">GCM10025778_05970</name>
</gene>
<keyword evidence="3" id="KW-1003">Cell membrane</keyword>
<evidence type="ECO:0000256" key="4">
    <source>
        <dbReference type="ARBA" id="ARBA00022692"/>
    </source>
</evidence>
<evidence type="ECO:0000313" key="10">
    <source>
        <dbReference type="Proteomes" id="UP001501257"/>
    </source>
</evidence>
<keyword evidence="4 7" id="KW-0812">Transmembrane</keyword>
<dbReference type="InterPro" id="IPR036938">
    <property type="entry name" value="PAP2/HPO_sf"/>
</dbReference>
<dbReference type="Proteomes" id="UP001501257">
    <property type="component" value="Unassembled WGS sequence"/>
</dbReference>
<dbReference type="PANTHER" id="PTHR30353:SF0">
    <property type="entry name" value="TRANSMEMBRANE PROTEIN"/>
    <property type="match status" value="1"/>
</dbReference>
<dbReference type="Pfam" id="PF09335">
    <property type="entry name" value="VTT_dom"/>
    <property type="match status" value="1"/>
</dbReference>
<dbReference type="RefSeq" id="WP_210099290.1">
    <property type="nucleotide sequence ID" value="NZ_BAABLK010000009.1"/>
</dbReference>
<name>A0ABP9THL5_9MICC</name>
<dbReference type="InterPro" id="IPR032816">
    <property type="entry name" value="VTT_dom"/>
</dbReference>
<comment type="subcellular location">
    <subcellularLocation>
        <location evidence="1">Cell membrane</location>
        <topology evidence="1">Multi-pass membrane protein</topology>
    </subcellularLocation>
</comment>
<evidence type="ECO:0000256" key="3">
    <source>
        <dbReference type="ARBA" id="ARBA00022475"/>
    </source>
</evidence>
<comment type="similarity">
    <text evidence="2">Belongs to the DedA family.</text>
</comment>
<feature type="transmembrane region" description="Helical" evidence="7">
    <location>
        <begin position="177"/>
        <end position="199"/>
    </location>
</feature>
<feature type="transmembrane region" description="Helical" evidence="7">
    <location>
        <begin position="335"/>
        <end position="354"/>
    </location>
</feature>